<protein>
    <submittedName>
        <fullName evidence="1">Prepilin-type N-terminal cleavage/methylation domain-containing protein</fullName>
    </submittedName>
</protein>
<dbReference type="EMBL" id="JASNRB020000003">
    <property type="protein sequence ID" value="MFJ1467196.1"/>
    <property type="molecule type" value="Genomic_DNA"/>
</dbReference>
<accession>A0ACC7MA18</accession>
<evidence type="ECO:0000313" key="1">
    <source>
        <dbReference type="EMBL" id="MFJ1467196.1"/>
    </source>
</evidence>
<comment type="caution">
    <text evidence="1">The sequence shown here is derived from an EMBL/GenBank/DDBJ whole genome shotgun (WGS) entry which is preliminary data.</text>
</comment>
<dbReference type="Proteomes" id="UP001168096">
    <property type="component" value="Unassembled WGS sequence"/>
</dbReference>
<reference evidence="1" key="1">
    <citation type="submission" date="2024-11" db="EMBL/GenBank/DDBJ databases">
        <title>Description of Massilia orientalis sp. nov., isolated from rhizosphere soil of Ageratina adenophora.</title>
        <authorList>
            <person name="Wang Y."/>
        </authorList>
    </citation>
    <scope>NUCLEOTIDE SEQUENCE</scope>
    <source>
        <strain evidence="1">YIM B02787</strain>
    </source>
</reference>
<proteinExistence type="predicted"/>
<name>A0ACC7MA18_9BURK</name>
<keyword evidence="2" id="KW-1185">Reference proteome</keyword>
<evidence type="ECO:0000313" key="2">
    <source>
        <dbReference type="Proteomes" id="UP001168096"/>
    </source>
</evidence>
<sequence length="162" mass="16559">MTRPARRGGFTIVELVVVMIIIAALAAIGIPRLTGDKSAEAAVFGDQVVSGLRRAQKIAMGHRRVVSANVGPKAVVLRVNGSNNGWIALNGVGDDDYATSDSALTVTTGSLPATLYFQPDGRITTDIGGAAGWAGSLSVTGAVNGGTTFRTITVQGATGYVE</sequence>
<gene>
    <name evidence="1" type="ORF">QPK29_005685</name>
</gene>
<organism evidence="1 2">
    <name type="scientific">Massilia orientalis</name>
    <dbReference type="NCBI Taxonomy" id="3050128"/>
    <lineage>
        <taxon>Bacteria</taxon>
        <taxon>Pseudomonadati</taxon>
        <taxon>Pseudomonadota</taxon>
        <taxon>Betaproteobacteria</taxon>
        <taxon>Burkholderiales</taxon>
        <taxon>Oxalobacteraceae</taxon>
        <taxon>Telluria group</taxon>
        <taxon>Massilia</taxon>
    </lineage>
</organism>